<dbReference type="PANTHER" id="PTHR10414">
    <property type="entry name" value="ETHANOLAMINEPHOSPHOTRANSFERASE"/>
    <property type="match status" value="1"/>
</dbReference>
<reference evidence="4" key="1">
    <citation type="submission" date="2018-01" db="EMBL/GenBank/DDBJ databases">
        <title>An insight into the sialome of Amazonian anophelines.</title>
        <authorList>
            <person name="Ribeiro J.M."/>
            <person name="Scarpassa V."/>
            <person name="Calvo E."/>
        </authorList>
    </citation>
    <scope>NUCLEOTIDE SEQUENCE</scope>
</reference>
<dbReference type="GO" id="GO:0005789">
    <property type="term" value="C:endoplasmic reticulum membrane"/>
    <property type="evidence" value="ECO:0007669"/>
    <property type="project" value="TreeGrafter"/>
</dbReference>
<evidence type="ECO:0000313" key="4">
    <source>
        <dbReference type="EMBL" id="MBW72851.1"/>
    </source>
</evidence>
<accession>A0A2M4D5T1</accession>
<dbReference type="InterPro" id="IPR014472">
    <property type="entry name" value="CHOPT"/>
</dbReference>
<comment type="similarity">
    <text evidence="2">Belongs to the CDP-alcohol phosphatidyltransferase class-I family.</text>
</comment>
<protein>
    <submittedName>
        <fullName evidence="4">Putative secreted protein</fullName>
    </submittedName>
</protein>
<dbReference type="VEuPathDB" id="VectorBase:ADAC000592"/>
<evidence type="ECO:0000256" key="1">
    <source>
        <dbReference type="ARBA" id="ARBA00004370"/>
    </source>
</evidence>
<evidence type="ECO:0000256" key="2">
    <source>
        <dbReference type="ARBA" id="ARBA00010441"/>
    </source>
</evidence>
<name>A0A2M4D5T1_ANODA</name>
<keyword evidence="3" id="KW-0472">Membrane</keyword>
<dbReference type="GO" id="GO:0004142">
    <property type="term" value="F:diacylglycerol cholinephosphotransferase activity"/>
    <property type="evidence" value="ECO:0007669"/>
    <property type="project" value="TreeGrafter"/>
</dbReference>
<dbReference type="GO" id="GO:0004307">
    <property type="term" value="F:ethanolaminephosphotransferase activity"/>
    <property type="evidence" value="ECO:0007669"/>
    <property type="project" value="TreeGrafter"/>
</dbReference>
<dbReference type="PANTHER" id="PTHR10414:SF37">
    <property type="entry name" value="BB IN A BOXCAR, ISOFORM C"/>
    <property type="match status" value="1"/>
</dbReference>
<dbReference type="VEuPathDB" id="VectorBase:ADAR2_009873"/>
<dbReference type="GO" id="GO:0005794">
    <property type="term" value="C:Golgi apparatus"/>
    <property type="evidence" value="ECO:0007669"/>
    <property type="project" value="TreeGrafter"/>
</dbReference>
<sequence length="103" mass="11746">MFFQCFCAMTLFYCAHWQTYVSGTLRFGKIDVTEAQCTIIGIHLISAIFGPSIWMTKVSTPLQTHPTLSIPYGLWPSWALIPTFQQDSSKPWKPVRAAKLFRS</sequence>
<evidence type="ECO:0000256" key="3">
    <source>
        <dbReference type="ARBA" id="ARBA00023136"/>
    </source>
</evidence>
<dbReference type="EMBL" id="GGFL01008673">
    <property type="protein sequence ID" value="MBW72851.1"/>
    <property type="molecule type" value="Transcribed_RNA"/>
</dbReference>
<proteinExistence type="inferred from homology"/>
<comment type="subcellular location">
    <subcellularLocation>
        <location evidence="1">Membrane</location>
    </subcellularLocation>
</comment>
<organism evidence="4">
    <name type="scientific">Anopheles darlingi</name>
    <name type="common">Mosquito</name>
    <dbReference type="NCBI Taxonomy" id="43151"/>
    <lineage>
        <taxon>Eukaryota</taxon>
        <taxon>Metazoa</taxon>
        <taxon>Ecdysozoa</taxon>
        <taxon>Arthropoda</taxon>
        <taxon>Hexapoda</taxon>
        <taxon>Insecta</taxon>
        <taxon>Pterygota</taxon>
        <taxon>Neoptera</taxon>
        <taxon>Endopterygota</taxon>
        <taxon>Diptera</taxon>
        <taxon>Nematocera</taxon>
        <taxon>Culicoidea</taxon>
        <taxon>Culicidae</taxon>
        <taxon>Anophelinae</taxon>
        <taxon>Anopheles</taxon>
    </lineage>
</organism>
<dbReference type="GO" id="GO:0006646">
    <property type="term" value="P:phosphatidylethanolamine biosynthetic process"/>
    <property type="evidence" value="ECO:0007669"/>
    <property type="project" value="TreeGrafter"/>
</dbReference>
<dbReference type="AlphaFoldDB" id="A0A2M4D5T1"/>